<keyword evidence="2" id="KW-0285">Flavoprotein</keyword>
<evidence type="ECO:0000256" key="3">
    <source>
        <dbReference type="ARBA" id="ARBA00022827"/>
    </source>
</evidence>
<dbReference type="Pfam" id="PF01565">
    <property type="entry name" value="FAD_binding_4"/>
    <property type="match status" value="1"/>
</dbReference>
<dbReference type="InterPro" id="IPR016169">
    <property type="entry name" value="FAD-bd_PCMH_sub2"/>
</dbReference>
<dbReference type="InterPro" id="IPR006094">
    <property type="entry name" value="Oxid_FAD_bind_N"/>
</dbReference>
<dbReference type="STRING" id="2282107.A0A286UWJ7"/>
<evidence type="ECO:0000256" key="4">
    <source>
        <dbReference type="ARBA" id="ARBA00023002"/>
    </source>
</evidence>
<name>A0A286UWJ7_9AGAM</name>
<reference evidence="7 8" key="1">
    <citation type="journal article" date="2017" name="Mol. Ecol.">
        <title>Comparative and population genomic landscape of Phellinus noxius: A hypervariable fungus causing root rot in trees.</title>
        <authorList>
            <person name="Chung C.L."/>
            <person name="Lee T.J."/>
            <person name="Akiba M."/>
            <person name="Lee H.H."/>
            <person name="Kuo T.H."/>
            <person name="Liu D."/>
            <person name="Ke H.M."/>
            <person name="Yokoi T."/>
            <person name="Roa M.B."/>
            <person name="Lu M.J."/>
            <person name="Chang Y.Y."/>
            <person name="Ann P.J."/>
            <person name="Tsai J.N."/>
            <person name="Chen C.Y."/>
            <person name="Tzean S.S."/>
            <person name="Ota Y."/>
            <person name="Hattori T."/>
            <person name="Sahashi N."/>
            <person name="Liou R.F."/>
            <person name="Kikuchi T."/>
            <person name="Tsai I.J."/>
        </authorList>
    </citation>
    <scope>NUCLEOTIDE SEQUENCE [LARGE SCALE GENOMIC DNA]</scope>
    <source>
        <strain evidence="7 8">FFPRI411160</strain>
    </source>
</reference>
<keyword evidence="3" id="KW-0274">FAD</keyword>
<dbReference type="PANTHER" id="PTHR42973:SF13">
    <property type="entry name" value="FAD-BINDING PCMH-TYPE DOMAIN-CONTAINING PROTEIN"/>
    <property type="match status" value="1"/>
</dbReference>
<dbReference type="GO" id="GO:0071949">
    <property type="term" value="F:FAD binding"/>
    <property type="evidence" value="ECO:0007669"/>
    <property type="project" value="InterPro"/>
</dbReference>
<protein>
    <submittedName>
        <fullName evidence="7">FAD-binding domain-containing</fullName>
    </submittedName>
</protein>
<evidence type="ECO:0000256" key="1">
    <source>
        <dbReference type="ARBA" id="ARBA00005466"/>
    </source>
</evidence>
<feature type="signal peptide" evidence="5">
    <location>
        <begin position="1"/>
        <end position="24"/>
    </location>
</feature>
<dbReference type="GO" id="GO:0016491">
    <property type="term" value="F:oxidoreductase activity"/>
    <property type="evidence" value="ECO:0007669"/>
    <property type="project" value="UniProtKB-KW"/>
</dbReference>
<evidence type="ECO:0000256" key="5">
    <source>
        <dbReference type="SAM" id="SignalP"/>
    </source>
</evidence>
<evidence type="ECO:0000313" key="8">
    <source>
        <dbReference type="Proteomes" id="UP000217199"/>
    </source>
</evidence>
<evidence type="ECO:0000256" key="2">
    <source>
        <dbReference type="ARBA" id="ARBA00022630"/>
    </source>
</evidence>
<dbReference type="PANTHER" id="PTHR42973">
    <property type="entry name" value="BINDING OXIDOREDUCTASE, PUTATIVE (AFU_ORTHOLOGUE AFUA_1G17690)-RELATED"/>
    <property type="match status" value="1"/>
</dbReference>
<comment type="caution">
    <text evidence="7">The sequence shown here is derived from an EMBL/GenBank/DDBJ whole genome shotgun (WGS) entry which is preliminary data.</text>
</comment>
<evidence type="ECO:0000313" key="7">
    <source>
        <dbReference type="EMBL" id="PAV23979.1"/>
    </source>
</evidence>
<keyword evidence="4" id="KW-0560">Oxidoreductase</keyword>
<accession>A0A286UWJ7</accession>
<proteinExistence type="inferred from homology"/>
<dbReference type="AlphaFoldDB" id="A0A286UWJ7"/>
<dbReference type="Proteomes" id="UP000217199">
    <property type="component" value="Unassembled WGS sequence"/>
</dbReference>
<keyword evidence="5" id="KW-0732">Signal</keyword>
<gene>
    <name evidence="7" type="ORF">PNOK_0104700</name>
</gene>
<dbReference type="EMBL" id="NBII01000001">
    <property type="protein sequence ID" value="PAV23979.1"/>
    <property type="molecule type" value="Genomic_DNA"/>
</dbReference>
<keyword evidence="8" id="KW-1185">Reference proteome</keyword>
<comment type="similarity">
    <text evidence="1">Belongs to the oxygen-dependent FAD-linked oxidoreductase family.</text>
</comment>
<evidence type="ECO:0000259" key="6">
    <source>
        <dbReference type="PROSITE" id="PS51387"/>
    </source>
</evidence>
<dbReference type="InterPro" id="IPR050416">
    <property type="entry name" value="FAD-linked_Oxidoreductase"/>
</dbReference>
<dbReference type="OrthoDB" id="2151789at2759"/>
<dbReference type="PROSITE" id="PS51387">
    <property type="entry name" value="FAD_PCMH"/>
    <property type="match status" value="1"/>
</dbReference>
<feature type="domain" description="FAD-binding PCMH-type" evidence="6">
    <location>
        <begin position="72"/>
        <end position="244"/>
    </location>
</feature>
<dbReference type="Gene3D" id="3.30.465.10">
    <property type="match status" value="1"/>
</dbReference>
<dbReference type="Pfam" id="PF08031">
    <property type="entry name" value="BBE"/>
    <property type="match status" value="1"/>
</dbReference>
<dbReference type="InterPro" id="IPR016166">
    <property type="entry name" value="FAD-bd_PCMH"/>
</dbReference>
<dbReference type="SUPFAM" id="SSF56176">
    <property type="entry name" value="FAD-binding/transporter-associated domain-like"/>
    <property type="match status" value="1"/>
</dbReference>
<dbReference type="InterPro" id="IPR036318">
    <property type="entry name" value="FAD-bd_PCMH-like_sf"/>
</dbReference>
<feature type="chain" id="PRO_5013897787" evidence="5">
    <location>
        <begin position="25"/>
        <end position="528"/>
    </location>
</feature>
<dbReference type="InParanoid" id="A0A286UWJ7"/>
<sequence>MRSSMDHALLFIHLILLLPRLSRAVPNNPLDQRDQNAAVKACRILNESFPHLVSFLGSSQYSTDIDHYAAASIENSTCTIEPASSGDVGEIIKIIGRSDIRAPFAIKSCGHAYVPGHSSTLGVQISMARFTNINVNKEENTVTIGVGNTWDTVYEQLSPLGLTVTGGRIPGVGVGGLSLGGGYSWITNEYGLVIDNILSHELILPNGTKVSTSNSSNPDLFFALKGGLNNFGIVTEITLKAIPQAQIYGGRIIYSGDVLDQVIDTASNFSNQNTDTKAQMQIIFIIENGQLTMDAQFCYNSPIEAPELFTPFLSIPSNSSDMKLRTIDDLVSSFGGTNLELGPFGFVGHVIPITKYSRSLLEEMVSQAFLMEQRLKIRLPDQEFFTHIVAEPFINPNAYSLGGAYAHPPDRPVGPASPEVFYASDPTLTLCGSSFNFYLPFCLSIDTAERSALYNEFAEEIQAYSKIIQGRAVKEDLSRWDDLLYSNYALQDTPLELLYGENVPRLRRIAAEYDPEKVMALTGGFRLQ</sequence>
<dbReference type="InterPro" id="IPR012951">
    <property type="entry name" value="BBE"/>
</dbReference>
<organism evidence="7 8">
    <name type="scientific">Pyrrhoderma noxium</name>
    <dbReference type="NCBI Taxonomy" id="2282107"/>
    <lineage>
        <taxon>Eukaryota</taxon>
        <taxon>Fungi</taxon>
        <taxon>Dikarya</taxon>
        <taxon>Basidiomycota</taxon>
        <taxon>Agaricomycotina</taxon>
        <taxon>Agaricomycetes</taxon>
        <taxon>Hymenochaetales</taxon>
        <taxon>Hymenochaetaceae</taxon>
        <taxon>Pyrrhoderma</taxon>
    </lineage>
</organism>